<gene>
    <name evidence="2" type="ORF">NDN08_006590</name>
</gene>
<name>A0AAV8UM02_9RHOD</name>
<organism evidence="2 3">
    <name type="scientific">Rhodosorus marinus</name>
    <dbReference type="NCBI Taxonomy" id="101924"/>
    <lineage>
        <taxon>Eukaryota</taxon>
        <taxon>Rhodophyta</taxon>
        <taxon>Stylonematophyceae</taxon>
        <taxon>Stylonematales</taxon>
        <taxon>Stylonemataceae</taxon>
        <taxon>Rhodosorus</taxon>
    </lineage>
</organism>
<accession>A0AAV8UM02</accession>
<dbReference type="PANTHER" id="PTHR33704">
    <property type="entry name" value="PROTEIN HEAT INTOLERANT 4-RELATED"/>
    <property type="match status" value="1"/>
</dbReference>
<keyword evidence="3" id="KW-1185">Reference proteome</keyword>
<comment type="caution">
    <text evidence="2">The sequence shown here is derived from an EMBL/GenBank/DDBJ whole genome shotgun (WGS) entry which is preliminary data.</text>
</comment>
<dbReference type="AlphaFoldDB" id="A0AAV8UM02"/>
<evidence type="ECO:0000313" key="2">
    <source>
        <dbReference type="EMBL" id="KAJ8902182.1"/>
    </source>
</evidence>
<feature type="coiled-coil region" evidence="1">
    <location>
        <begin position="224"/>
        <end position="253"/>
    </location>
</feature>
<sequence>MQVIDAWKEVYLAGTEWDQFSDVDRYPWDFGHLDDAINEGNLKDGKLFVFGTTEPQLVNTKEHPSGTVIPIPVIIVVSSKLAPPSTVSIKSVQRVEEEILPMSRMKMGWYPLVPPGVDPIRGAKSQRLYVLKCEQRRAGLKNLKIDRLKQYEYVLPYIFFPEKQEEEVPDTVINMMVDLVDGGKPLVFEYDYELDDIDEFVPEKLKEEDLDGAKYEAQLRDEIKKQVKATKMKQKAEREAMKKEIDNMSTEEKDSLRTLKAYKFYPQNEEPNVQEFKNTFINRYYLHADEVF</sequence>
<dbReference type="GO" id="GO:1900034">
    <property type="term" value="P:regulation of cellular response to heat"/>
    <property type="evidence" value="ECO:0007669"/>
    <property type="project" value="InterPro"/>
</dbReference>
<keyword evidence="1" id="KW-0175">Coiled coil</keyword>
<evidence type="ECO:0000256" key="1">
    <source>
        <dbReference type="SAM" id="Coils"/>
    </source>
</evidence>
<dbReference type="PANTHER" id="PTHR33704:SF1">
    <property type="entry name" value="PROTEIN HEAT INTOLERANT 4-RELATED"/>
    <property type="match status" value="1"/>
</dbReference>
<reference evidence="2 3" key="1">
    <citation type="journal article" date="2023" name="Nat. Commun.">
        <title>Origin of minicircular mitochondrial genomes in red algae.</title>
        <authorList>
            <person name="Lee Y."/>
            <person name="Cho C.H."/>
            <person name="Lee Y.M."/>
            <person name="Park S.I."/>
            <person name="Yang J.H."/>
            <person name="West J.A."/>
            <person name="Bhattacharya D."/>
            <person name="Yoon H.S."/>
        </authorList>
    </citation>
    <scope>NUCLEOTIDE SEQUENCE [LARGE SCALE GENOMIC DNA]</scope>
    <source>
        <strain evidence="2 3">CCMP1338</strain>
        <tissue evidence="2">Whole cell</tissue>
    </source>
</reference>
<evidence type="ECO:0000313" key="3">
    <source>
        <dbReference type="Proteomes" id="UP001157974"/>
    </source>
</evidence>
<proteinExistence type="predicted"/>
<dbReference type="EMBL" id="JAMWBK010000009">
    <property type="protein sequence ID" value="KAJ8902182.1"/>
    <property type="molecule type" value="Genomic_DNA"/>
</dbReference>
<dbReference type="InterPro" id="IPR039313">
    <property type="entry name" value="HIT4"/>
</dbReference>
<protein>
    <submittedName>
        <fullName evidence="2">Uncharacterized protein</fullName>
    </submittedName>
</protein>
<dbReference type="Proteomes" id="UP001157974">
    <property type="component" value="Unassembled WGS sequence"/>
</dbReference>